<dbReference type="Pfam" id="PF00076">
    <property type="entry name" value="RRM_1"/>
    <property type="match status" value="1"/>
</dbReference>
<dbReference type="Pfam" id="PF13893">
    <property type="entry name" value="RRM_5"/>
    <property type="match status" value="1"/>
</dbReference>
<accession>A0A0L0DUU0</accession>
<name>A0A0L0DUU0_THETB</name>
<protein>
    <recommendedName>
        <fullName evidence="3">RRM domain-containing protein</fullName>
    </recommendedName>
</protein>
<keyword evidence="5" id="KW-1185">Reference proteome</keyword>
<dbReference type="Proteomes" id="UP000054408">
    <property type="component" value="Unassembled WGS sequence"/>
</dbReference>
<reference evidence="4 5" key="1">
    <citation type="submission" date="2010-05" db="EMBL/GenBank/DDBJ databases">
        <title>The Genome Sequence of Thecamonas trahens ATCC 50062.</title>
        <authorList>
            <consortium name="The Broad Institute Genome Sequencing Platform"/>
            <person name="Russ C."/>
            <person name="Cuomo C."/>
            <person name="Shea T."/>
            <person name="Young S.K."/>
            <person name="Zeng Q."/>
            <person name="Koehrsen M."/>
            <person name="Haas B."/>
            <person name="Borodovsky M."/>
            <person name="Guigo R."/>
            <person name="Alvarado L."/>
            <person name="Berlin A."/>
            <person name="Bochicchio J."/>
            <person name="Borenstein D."/>
            <person name="Chapman S."/>
            <person name="Chen Z."/>
            <person name="Freedman E."/>
            <person name="Gellesch M."/>
            <person name="Goldberg J."/>
            <person name="Griggs A."/>
            <person name="Gujja S."/>
            <person name="Heilman E."/>
            <person name="Heiman D."/>
            <person name="Hepburn T."/>
            <person name="Howarth C."/>
            <person name="Jen D."/>
            <person name="Larson L."/>
            <person name="Mehta T."/>
            <person name="Park D."/>
            <person name="Pearson M."/>
            <person name="Roberts A."/>
            <person name="Saif S."/>
            <person name="Shenoy N."/>
            <person name="Sisk P."/>
            <person name="Stolte C."/>
            <person name="Sykes S."/>
            <person name="Thomson T."/>
            <person name="Walk T."/>
            <person name="White J."/>
            <person name="Yandava C."/>
            <person name="Burger G."/>
            <person name="Gray M.W."/>
            <person name="Holland P.W.H."/>
            <person name="King N."/>
            <person name="Lang F.B.F."/>
            <person name="Roger A.J."/>
            <person name="Ruiz-Trillo I."/>
            <person name="Lander E."/>
            <person name="Nusbaum C."/>
        </authorList>
    </citation>
    <scope>NUCLEOTIDE SEQUENCE [LARGE SCALE GENOMIC DNA]</scope>
    <source>
        <strain evidence="4 5">ATCC 50062</strain>
    </source>
</reference>
<dbReference type="PANTHER" id="PTHR15592">
    <property type="entry name" value="MATRIN 3/NUCLEAR PROTEIN 220-RELATED"/>
    <property type="match status" value="1"/>
</dbReference>
<dbReference type="eggNOG" id="KOG1190">
    <property type="taxonomic scope" value="Eukaryota"/>
</dbReference>
<evidence type="ECO:0000313" key="4">
    <source>
        <dbReference type="EMBL" id="KNC55278.1"/>
    </source>
</evidence>
<keyword evidence="1" id="KW-0694">RNA-binding</keyword>
<dbReference type="RefSeq" id="XP_013753131.1">
    <property type="nucleotide sequence ID" value="XM_013897677.1"/>
</dbReference>
<dbReference type="GeneID" id="25570312"/>
<evidence type="ECO:0000256" key="2">
    <source>
        <dbReference type="SAM" id="MobiDB-lite"/>
    </source>
</evidence>
<dbReference type="InterPro" id="IPR000504">
    <property type="entry name" value="RRM_dom"/>
</dbReference>
<dbReference type="STRING" id="461836.A0A0L0DUU0"/>
<dbReference type="GO" id="GO:0003723">
    <property type="term" value="F:RNA binding"/>
    <property type="evidence" value="ECO:0007669"/>
    <property type="project" value="UniProtKB-UniRule"/>
</dbReference>
<feature type="compositionally biased region" description="Gly residues" evidence="2">
    <location>
        <begin position="100"/>
        <end position="114"/>
    </location>
</feature>
<feature type="compositionally biased region" description="Low complexity" evidence="2">
    <location>
        <begin position="72"/>
        <end position="81"/>
    </location>
</feature>
<dbReference type="CDD" id="cd00590">
    <property type="entry name" value="RRM_SF"/>
    <property type="match status" value="1"/>
</dbReference>
<dbReference type="AlphaFoldDB" id="A0A0L0DUU0"/>
<dbReference type="EMBL" id="GL349498">
    <property type="protein sequence ID" value="KNC55278.1"/>
    <property type="molecule type" value="Genomic_DNA"/>
</dbReference>
<dbReference type="SUPFAM" id="SSF54928">
    <property type="entry name" value="RNA-binding domain, RBD"/>
    <property type="match status" value="2"/>
</dbReference>
<feature type="region of interest" description="Disordered" evidence="2">
    <location>
        <begin position="60"/>
        <end position="130"/>
    </location>
</feature>
<dbReference type="InterPro" id="IPR012677">
    <property type="entry name" value="Nucleotide-bd_a/b_plait_sf"/>
</dbReference>
<feature type="region of interest" description="Disordered" evidence="2">
    <location>
        <begin position="156"/>
        <end position="198"/>
    </location>
</feature>
<dbReference type="PROSITE" id="PS50102">
    <property type="entry name" value="RRM"/>
    <property type="match status" value="1"/>
</dbReference>
<sequence>MEGSLIAGWFLLFSLSLASSFVLGIVFATFVPKSSAYLTALASDSDTGPELPRVLVAPDAFDSHPTSDIMPRKSASPSGASRRGGSGGSGGRKRSRGRRGQGGSGGSRSRGGSGSSVSGVAAGRPRPSRTQAATMGLLATSSPDALKAYHSEVGMHTKPSGLNTSAPEFALRPASSSPGLADGTGRKARAKGGSSRQLLGPVEQSPVIHWRRVTGDISLADFAACGTSIPKLGISSYTVPIKPLKRVSTPVLAVTGLDEIRVEADTLFNIFCGFGHVRAIGFPADDGVPDKVLVEMGMTEHAQLVAKHLHGMPLFSGMLRVEAGPDGVTSLEAVRNAYIVTKYSASPLNPFAANMASHSLEKRIRPPSEMLLVSHLPKTGVTEELLAQHFEQCGGTVTTVHMKSKRRALITFATLANAVNALALLNDVALGGRHLRLSFAPA</sequence>
<feature type="domain" description="RRM" evidence="3">
    <location>
        <begin position="369"/>
        <end position="442"/>
    </location>
</feature>
<organism evidence="4 5">
    <name type="scientific">Thecamonas trahens ATCC 50062</name>
    <dbReference type="NCBI Taxonomy" id="461836"/>
    <lineage>
        <taxon>Eukaryota</taxon>
        <taxon>Apusozoa</taxon>
        <taxon>Apusomonadida</taxon>
        <taxon>Apusomonadidae</taxon>
        <taxon>Thecamonas</taxon>
    </lineage>
</organism>
<dbReference type="SMART" id="SM00360">
    <property type="entry name" value="RRM"/>
    <property type="match status" value="2"/>
</dbReference>
<dbReference type="Gene3D" id="3.30.70.330">
    <property type="match status" value="2"/>
</dbReference>
<evidence type="ECO:0000313" key="5">
    <source>
        <dbReference type="Proteomes" id="UP000054408"/>
    </source>
</evidence>
<evidence type="ECO:0000259" key="3">
    <source>
        <dbReference type="PROSITE" id="PS50102"/>
    </source>
</evidence>
<feature type="compositionally biased region" description="Low complexity" evidence="2">
    <location>
        <begin position="115"/>
        <end position="124"/>
    </location>
</feature>
<proteinExistence type="predicted"/>
<dbReference type="InterPro" id="IPR035979">
    <property type="entry name" value="RBD_domain_sf"/>
</dbReference>
<gene>
    <name evidence="4" type="ORF">AMSG_12398</name>
</gene>
<evidence type="ECO:0000256" key="1">
    <source>
        <dbReference type="PROSITE-ProRule" id="PRU00176"/>
    </source>
</evidence>